<sequence length="282" mass="31500">MLSYANQEIRYVGRVTEFAFTAPKPEEFGNAGVYWNREGWLLPVYWVPLIPAIRPKTLIGALGRHLPTRYSPIHPMTGNGNQKAYLAQIPQAAFDVIVASAVFDQIALARGGSNSLSFEVVSELLDDVAERSIALDLALDDTVRRSVVMARRGQGVFRSNVERIERSCRLTGVTNPSLLIASHIKPWRNCSSADERLDGHNGLLLTPDADLLFDRGFISFSNDGGILVSQRVDHADMRRLGFEHLVHKQFGFAEAPMPWGSAGLNEGQRWYMEHHRAEVFIT</sequence>
<dbReference type="InterPro" id="IPR003615">
    <property type="entry name" value="HNH_nuc"/>
</dbReference>
<proteinExistence type="predicted"/>
<gene>
    <name evidence="2" type="ORF">HNQ97_004702</name>
</gene>
<evidence type="ECO:0000313" key="3">
    <source>
        <dbReference type="Proteomes" id="UP000587524"/>
    </source>
</evidence>
<feature type="domain" description="HNH nuclease" evidence="1">
    <location>
        <begin position="168"/>
        <end position="220"/>
    </location>
</feature>
<evidence type="ECO:0000313" key="2">
    <source>
        <dbReference type="EMBL" id="MBA9022686.1"/>
    </source>
</evidence>
<accession>A0ABR6CD64</accession>
<dbReference type="EMBL" id="JACJHZ010000025">
    <property type="protein sequence ID" value="MBA9022686.1"/>
    <property type="molecule type" value="Genomic_DNA"/>
</dbReference>
<dbReference type="Proteomes" id="UP000587524">
    <property type="component" value="Unassembled WGS sequence"/>
</dbReference>
<name>A0ABR6CD64_9HYPH</name>
<organism evidence="2 3">
    <name type="scientific">Aminobacter ciceronei</name>
    <dbReference type="NCBI Taxonomy" id="150723"/>
    <lineage>
        <taxon>Bacteria</taxon>
        <taxon>Pseudomonadati</taxon>
        <taxon>Pseudomonadota</taxon>
        <taxon>Alphaproteobacteria</taxon>
        <taxon>Hyphomicrobiales</taxon>
        <taxon>Phyllobacteriaceae</taxon>
        <taxon>Aminobacter</taxon>
    </lineage>
</organism>
<evidence type="ECO:0000259" key="1">
    <source>
        <dbReference type="Pfam" id="PF13391"/>
    </source>
</evidence>
<protein>
    <recommendedName>
        <fullName evidence="1">HNH nuclease domain-containing protein</fullName>
    </recommendedName>
</protein>
<dbReference type="RefSeq" id="WP_182575358.1">
    <property type="nucleotide sequence ID" value="NZ_JACJHZ010000025.1"/>
</dbReference>
<reference evidence="2 3" key="1">
    <citation type="submission" date="2020-08" db="EMBL/GenBank/DDBJ databases">
        <title>Genomic Encyclopedia of Type Strains, Phase IV (KMG-IV): sequencing the most valuable type-strain genomes for metagenomic binning, comparative biology and taxonomic classification.</title>
        <authorList>
            <person name="Goeker M."/>
        </authorList>
    </citation>
    <scope>NUCLEOTIDE SEQUENCE [LARGE SCALE GENOMIC DNA]</scope>
    <source>
        <strain evidence="2 3">DSM 17455</strain>
    </source>
</reference>
<dbReference type="Pfam" id="PF13391">
    <property type="entry name" value="HNH_2"/>
    <property type="match status" value="1"/>
</dbReference>
<comment type="caution">
    <text evidence="2">The sequence shown here is derived from an EMBL/GenBank/DDBJ whole genome shotgun (WGS) entry which is preliminary data.</text>
</comment>
<keyword evidence="3" id="KW-1185">Reference proteome</keyword>